<dbReference type="Proteomes" id="UP000663440">
    <property type="component" value="Chromosome"/>
</dbReference>
<proteinExistence type="predicted"/>
<dbReference type="InterPro" id="IPR001387">
    <property type="entry name" value="Cro/C1-type_HTH"/>
</dbReference>
<dbReference type="PROSITE" id="PS50943">
    <property type="entry name" value="HTH_CROC1"/>
    <property type="match status" value="1"/>
</dbReference>
<keyword evidence="1" id="KW-0238">DNA-binding</keyword>
<dbReference type="SMART" id="SM00530">
    <property type="entry name" value="HTH_XRE"/>
    <property type="match status" value="1"/>
</dbReference>
<sequence length="120" mass="13842">MEVKINDNIKSMRELKNYTQEYMAQRLDITQAAYSKIEKGNTSISFDKLEKIATVFEVDLEAIIRFNSDLGPAGSSYKISHSSETYSGLRLYKDKIALLEKLLHHTDLEIKRYEDKFGSL</sequence>
<dbReference type="PANTHER" id="PTHR46558">
    <property type="entry name" value="TRACRIPTIONAL REGULATORY PROTEIN-RELATED-RELATED"/>
    <property type="match status" value="1"/>
</dbReference>
<feature type="domain" description="HTH cro/C1-type" evidence="2">
    <location>
        <begin position="9"/>
        <end position="63"/>
    </location>
</feature>
<dbReference type="PANTHER" id="PTHR46558:SF4">
    <property type="entry name" value="DNA-BIDING PHAGE PROTEIN"/>
    <property type="match status" value="1"/>
</dbReference>
<dbReference type="EMBL" id="CP071448">
    <property type="protein sequence ID" value="QSW88897.1"/>
    <property type="molecule type" value="Genomic_DNA"/>
</dbReference>
<reference evidence="3 4" key="1">
    <citation type="submission" date="2021-03" db="EMBL/GenBank/DDBJ databases">
        <title>Flavobacterium kribbensis sp. nov, an endophytic bacteria, isolated from soybean.</title>
        <authorList>
            <person name="Lee J."/>
            <person name="Seo J."/>
        </authorList>
    </citation>
    <scope>NUCLEOTIDE SEQUENCE [LARGE SCALE GENOMIC DNA]</scope>
    <source>
        <strain evidence="3 4">BB8</strain>
    </source>
</reference>
<evidence type="ECO:0000256" key="1">
    <source>
        <dbReference type="ARBA" id="ARBA00023125"/>
    </source>
</evidence>
<dbReference type="CDD" id="cd00093">
    <property type="entry name" value="HTH_XRE"/>
    <property type="match status" value="1"/>
</dbReference>
<dbReference type="InterPro" id="IPR010982">
    <property type="entry name" value="Lambda_DNA-bd_dom_sf"/>
</dbReference>
<evidence type="ECO:0000313" key="3">
    <source>
        <dbReference type="EMBL" id="QSW88897.1"/>
    </source>
</evidence>
<organism evidence="3 4">
    <name type="scientific">Flavobacterium endoglycinae</name>
    <dbReference type="NCBI Taxonomy" id="2816357"/>
    <lineage>
        <taxon>Bacteria</taxon>
        <taxon>Pseudomonadati</taxon>
        <taxon>Bacteroidota</taxon>
        <taxon>Flavobacteriia</taxon>
        <taxon>Flavobacteriales</taxon>
        <taxon>Flavobacteriaceae</taxon>
        <taxon>Flavobacterium</taxon>
    </lineage>
</organism>
<dbReference type="RefSeq" id="WP_207296096.1">
    <property type="nucleotide sequence ID" value="NZ_CP071448.1"/>
</dbReference>
<accession>A0ABX7QD67</accession>
<name>A0ABX7QD67_9FLAO</name>
<evidence type="ECO:0000313" key="4">
    <source>
        <dbReference type="Proteomes" id="UP000663440"/>
    </source>
</evidence>
<protein>
    <submittedName>
        <fullName evidence="3">Helix-turn-helix transcriptional regulator</fullName>
    </submittedName>
</protein>
<dbReference type="Pfam" id="PF01381">
    <property type="entry name" value="HTH_3"/>
    <property type="match status" value="1"/>
</dbReference>
<keyword evidence="4" id="KW-1185">Reference proteome</keyword>
<dbReference type="SUPFAM" id="SSF47413">
    <property type="entry name" value="lambda repressor-like DNA-binding domains"/>
    <property type="match status" value="1"/>
</dbReference>
<dbReference type="Gene3D" id="1.10.260.40">
    <property type="entry name" value="lambda repressor-like DNA-binding domains"/>
    <property type="match status" value="1"/>
</dbReference>
<evidence type="ECO:0000259" key="2">
    <source>
        <dbReference type="PROSITE" id="PS50943"/>
    </source>
</evidence>
<gene>
    <name evidence="3" type="ORF">J0383_21985</name>
</gene>